<organism evidence="2 3">
    <name type="scientific">Cohnella zeiphila</name>
    <dbReference type="NCBI Taxonomy" id="2761120"/>
    <lineage>
        <taxon>Bacteria</taxon>
        <taxon>Bacillati</taxon>
        <taxon>Bacillota</taxon>
        <taxon>Bacilli</taxon>
        <taxon>Bacillales</taxon>
        <taxon>Paenibacillaceae</taxon>
        <taxon>Cohnella</taxon>
    </lineage>
</organism>
<dbReference type="InterPro" id="IPR012854">
    <property type="entry name" value="Cu_amine_oxidase-like_N"/>
</dbReference>
<dbReference type="InterPro" id="IPR008979">
    <property type="entry name" value="Galactose-bd-like_sf"/>
</dbReference>
<evidence type="ECO:0000259" key="1">
    <source>
        <dbReference type="SMART" id="SM00776"/>
    </source>
</evidence>
<dbReference type="Gene3D" id="2.60.120.1060">
    <property type="entry name" value="NPCBM/NEW2 domain"/>
    <property type="match status" value="1"/>
</dbReference>
<evidence type="ECO:0000313" key="2">
    <source>
        <dbReference type="EMBL" id="MBB6732689.1"/>
    </source>
</evidence>
<dbReference type="SUPFAM" id="SSF55383">
    <property type="entry name" value="Copper amine oxidase, domain N"/>
    <property type="match status" value="1"/>
</dbReference>
<dbReference type="Proteomes" id="UP000564644">
    <property type="component" value="Unassembled WGS sequence"/>
</dbReference>
<dbReference type="AlphaFoldDB" id="A0A7X0SPK5"/>
<dbReference type="InterPro" id="IPR036582">
    <property type="entry name" value="Mao_N_sf"/>
</dbReference>
<dbReference type="InterPro" id="IPR038637">
    <property type="entry name" value="NPCBM_sf"/>
</dbReference>
<reference evidence="2 3" key="1">
    <citation type="submission" date="2020-08" db="EMBL/GenBank/DDBJ databases">
        <title>Cohnella phylogeny.</title>
        <authorList>
            <person name="Dunlap C."/>
        </authorList>
    </citation>
    <scope>NUCLEOTIDE SEQUENCE [LARGE SCALE GENOMIC DNA]</scope>
    <source>
        <strain evidence="2 3">CBP 2801</strain>
    </source>
</reference>
<proteinExistence type="predicted"/>
<feature type="domain" description="Glycosyl hydrolase family 98 putative carbohydrate-binding module" evidence="1">
    <location>
        <begin position="91"/>
        <end position="248"/>
    </location>
</feature>
<name>A0A7X0SPK5_9BACL</name>
<dbReference type="Gene3D" id="3.30.457.10">
    <property type="entry name" value="Copper amine oxidase-like, N-terminal domain"/>
    <property type="match status" value="1"/>
</dbReference>
<dbReference type="EMBL" id="JACJVO010000021">
    <property type="protein sequence ID" value="MBB6732689.1"/>
    <property type="molecule type" value="Genomic_DNA"/>
</dbReference>
<protein>
    <submittedName>
        <fullName evidence="2">NPCBM/NEW2 domain-containing protein</fullName>
    </submittedName>
</protein>
<keyword evidence="3" id="KW-1185">Reference proteome</keyword>
<accession>A0A7X0SPK5</accession>
<comment type="caution">
    <text evidence="2">The sequence shown here is derived from an EMBL/GenBank/DDBJ whole genome shotgun (WGS) entry which is preliminary data.</text>
</comment>
<dbReference type="RefSeq" id="WP_185130349.1">
    <property type="nucleotide sequence ID" value="NZ_JACJVO010000021.1"/>
</dbReference>
<evidence type="ECO:0000313" key="3">
    <source>
        <dbReference type="Proteomes" id="UP000564644"/>
    </source>
</evidence>
<dbReference type="Pfam" id="PF08305">
    <property type="entry name" value="NPCBM"/>
    <property type="match status" value="1"/>
</dbReference>
<dbReference type="Pfam" id="PF07833">
    <property type="entry name" value="Cu_amine_oxidN1"/>
    <property type="match status" value="1"/>
</dbReference>
<dbReference type="SMART" id="SM00776">
    <property type="entry name" value="NPCBM"/>
    <property type="match status" value="1"/>
</dbReference>
<sequence>MKDKVKGLVAGLLLGTMVTGGTIYAASSKSIEVTIDNFKFMVDGIQKQPTSGQAFIYQGTTFVPLRFAAEATGKEVQYEGKTKTIWIGKKEGESTYLSDLDYAHAEGVASNPIRGFEQFYINKWKNSSYHIDGKFEIAGETYDHGLAVDLGRAYTGETGTIYYNLDDKYSKLTGYVGIDDYTKDSASFGFVTIYGDDQELYKSDDLVGGNHAIPFNVNVEGVAKLKIEFSFTDDGKESIDLVEPKLFQ</sequence>
<dbReference type="SUPFAM" id="SSF49785">
    <property type="entry name" value="Galactose-binding domain-like"/>
    <property type="match status" value="1"/>
</dbReference>
<gene>
    <name evidence="2" type="ORF">H7C18_17345</name>
</gene>
<dbReference type="InterPro" id="IPR013222">
    <property type="entry name" value="Glyco_hyd_98_carb-bd"/>
</dbReference>